<evidence type="ECO:0000313" key="10">
    <source>
        <dbReference type="Proteomes" id="UP000287502"/>
    </source>
</evidence>
<evidence type="ECO:0000259" key="8">
    <source>
        <dbReference type="PROSITE" id="PS50110"/>
    </source>
</evidence>
<dbReference type="InterPro" id="IPR002197">
    <property type="entry name" value="HTH_Fis"/>
</dbReference>
<dbReference type="RefSeq" id="WP_128466891.1">
    <property type="nucleotide sequence ID" value="NZ_CP035108.1"/>
</dbReference>
<dbReference type="Pfam" id="PF00158">
    <property type="entry name" value="Sigma54_activat"/>
    <property type="match status" value="1"/>
</dbReference>
<dbReference type="FunFam" id="3.40.50.300:FF:000006">
    <property type="entry name" value="DNA-binding transcriptional regulator NtrC"/>
    <property type="match status" value="1"/>
</dbReference>
<evidence type="ECO:0000256" key="6">
    <source>
        <dbReference type="PROSITE-ProRule" id="PRU00169"/>
    </source>
</evidence>
<evidence type="ECO:0000256" key="3">
    <source>
        <dbReference type="ARBA" id="ARBA00023015"/>
    </source>
</evidence>
<dbReference type="KEGG" id="gtl:EP073_09390"/>
<dbReference type="PROSITE" id="PS50045">
    <property type="entry name" value="SIGMA54_INTERACT_4"/>
    <property type="match status" value="1"/>
</dbReference>
<dbReference type="InterPro" id="IPR025944">
    <property type="entry name" value="Sigma_54_int_dom_CS"/>
</dbReference>
<keyword evidence="2" id="KW-0067">ATP-binding</keyword>
<dbReference type="OrthoDB" id="9767106at2"/>
<evidence type="ECO:0000256" key="2">
    <source>
        <dbReference type="ARBA" id="ARBA00022840"/>
    </source>
</evidence>
<reference evidence="9 10" key="1">
    <citation type="submission" date="2019-01" db="EMBL/GenBank/DDBJ databases">
        <title>Geovibrio thiophilus DSM 11263, complete genome.</title>
        <authorList>
            <person name="Spring S."/>
            <person name="Bunk B."/>
            <person name="Sproer C."/>
        </authorList>
    </citation>
    <scope>NUCLEOTIDE SEQUENCE [LARGE SCALE GENOMIC DNA]</scope>
    <source>
        <strain evidence="9 10">DSM 11263</strain>
    </source>
</reference>
<dbReference type="InterPro" id="IPR058031">
    <property type="entry name" value="AAA_lid_NorR"/>
</dbReference>
<keyword evidence="5" id="KW-0804">Transcription</keyword>
<dbReference type="Proteomes" id="UP000287502">
    <property type="component" value="Chromosome"/>
</dbReference>
<sequence length="435" mass="48355">MAGRILIVDDESNHRLMMKLHLEDSGYKTEEASNGAEALIKLDDFEPDVILLDMKMDIMDGLTFLTHVSRRGLAVPVIVITAFSSVKTAVEAMKLGAADYLTKPVDIEHMLETVAKTLTEKTVIPPLEYAEEYGFEGVYSADGLGKIIEQLKMVAPLNATVLVLGESGTGKELIARSIHTNSPRKNKPFIAVNCAALNENLIESELFGHMKGSFTGASSNKEGRFELADGGTIFLDEIGELPPQVQAKLLRVLQDRTFERVGGIRTVTTDARIVAATNKDLKTLSEKGEFREDLYFRLSVFPVNLPPLRERTQEIEPLVNYFISKYAQRFGKLIKGAERNYIDKLKKYSFPGNIRELENIVERSVILSKSERLTPDTLPPLEIKNGCGSLDMRDNEKDLIIKALEKTGGNKTKAAEVLGISRRTLHSKINEFGIK</sequence>
<dbReference type="Gene3D" id="3.40.50.2300">
    <property type="match status" value="1"/>
</dbReference>
<keyword evidence="1" id="KW-0547">Nucleotide-binding</keyword>
<dbReference type="GO" id="GO:0043565">
    <property type="term" value="F:sequence-specific DNA binding"/>
    <property type="evidence" value="ECO:0007669"/>
    <property type="project" value="InterPro"/>
</dbReference>
<dbReference type="PRINTS" id="PR01590">
    <property type="entry name" value="HTHFIS"/>
</dbReference>
<evidence type="ECO:0000259" key="7">
    <source>
        <dbReference type="PROSITE" id="PS50045"/>
    </source>
</evidence>
<dbReference type="InterPro" id="IPR025943">
    <property type="entry name" value="Sigma_54_int_dom_ATP-bd_2"/>
</dbReference>
<dbReference type="EMBL" id="CP035108">
    <property type="protein sequence ID" value="QAR33605.1"/>
    <property type="molecule type" value="Genomic_DNA"/>
</dbReference>
<dbReference type="InterPro" id="IPR011006">
    <property type="entry name" value="CheY-like_superfamily"/>
</dbReference>
<dbReference type="SUPFAM" id="SSF52172">
    <property type="entry name" value="CheY-like"/>
    <property type="match status" value="1"/>
</dbReference>
<dbReference type="Pfam" id="PF02954">
    <property type="entry name" value="HTH_8"/>
    <property type="match status" value="1"/>
</dbReference>
<dbReference type="GO" id="GO:0005524">
    <property type="term" value="F:ATP binding"/>
    <property type="evidence" value="ECO:0007669"/>
    <property type="project" value="UniProtKB-KW"/>
</dbReference>
<name>A0A3R5Y7I2_9BACT</name>
<dbReference type="InterPro" id="IPR009057">
    <property type="entry name" value="Homeodomain-like_sf"/>
</dbReference>
<dbReference type="PROSITE" id="PS00676">
    <property type="entry name" value="SIGMA54_INTERACT_2"/>
    <property type="match status" value="1"/>
</dbReference>
<proteinExistence type="predicted"/>
<dbReference type="GO" id="GO:0006355">
    <property type="term" value="P:regulation of DNA-templated transcription"/>
    <property type="evidence" value="ECO:0007669"/>
    <property type="project" value="InterPro"/>
</dbReference>
<keyword evidence="4" id="KW-0238">DNA-binding</keyword>
<dbReference type="SMART" id="SM00448">
    <property type="entry name" value="REC"/>
    <property type="match status" value="1"/>
</dbReference>
<dbReference type="InterPro" id="IPR027417">
    <property type="entry name" value="P-loop_NTPase"/>
</dbReference>
<dbReference type="Pfam" id="PF25601">
    <property type="entry name" value="AAA_lid_14"/>
    <property type="match status" value="1"/>
</dbReference>
<dbReference type="SUPFAM" id="SSF46689">
    <property type="entry name" value="Homeodomain-like"/>
    <property type="match status" value="1"/>
</dbReference>
<dbReference type="InterPro" id="IPR003593">
    <property type="entry name" value="AAA+_ATPase"/>
</dbReference>
<accession>A0A3R5Y7I2</accession>
<organism evidence="9 10">
    <name type="scientific">Geovibrio thiophilus</name>
    <dbReference type="NCBI Taxonomy" id="139438"/>
    <lineage>
        <taxon>Bacteria</taxon>
        <taxon>Pseudomonadati</taxon>
        <taxon>Deferribacterota</taxon>
        <taxon>Deferribacteres</taxon>
        <taxon>Deferribacterales</taxon>
        <taxon>Geovibrionaceae</taxon>
        <taxon>Geovibrio</taxon>
    </lineage>
</organism>
<dbReference type="PANTHER" id="PTHR32071">
    <property type="entry name" value="TRANSCRIPTIONAL REGULATORY PROTEIN"/>
    <property type="match status" value="1"/>
</dbReference>
<evidence type="ECO:0000256" key="4">
    <source>
        <dbReference type="ARBA" id="ARBA00023125"/>
    </source>
</evidence>
<dbReference type="PROSITE" id="PS00688">
    <property type="entry name" value="SIGMA54_INTERACT_3"/>
    <property type="match status" value="1"/>
</dbReference>
<dbReference type="GO" id="GO:0000160">
    <property type="term" value="P:phosphorelay signal transduction system"/>
    <property type="evidence" value="ECO:0007669"/>
    <property type="project" value="InterPro"/>
</dbReference>
<dbReference type="SMART" id="SM00382">
    <property type="entry name" value="AAA"/>
    <property type="match status" value="1"/>
</dbReference>
<dbReference type="Pfam" id="PF00072">
    <property type="entry name" value="Response_reg"/>
    <property type="match status" value="1"/>
</dbReference>
<dbReference type="CDD" id="cd00009">
    <property type="entry name" value="AAA"/>
    <property type="match status" value="1"/>
</dbReference>
<feature type="domain" description="Response regulatory" evidence="8">
    <location>
        <begin position="4"/>
        <end position="118"/>
    </location>
</feature>
<dbReference type="InterPro" id="IPR025662">
    <property type="entry name" value="Sigma_54_int_dom_ATP-bd_1"/>
</dbReference>
<dbReference type="PROSITE" id="PS00675">
    <property type="entry name" value="SIGMA54_INTERACT_1"/>
    <property type="match status" value="1"/>
</dbReference>
<keyword evidence="10" id="KW-1185">Reference proteome</keyword>
<keyword evidence="6" id="KW-0597">Phosphoprotein</keyword>
<keyword evidence="3" id="KW-0805">Transcription regulation</keyword>
<dbReference type="CDD" id="cd00156">
    <property type="entry name" value="REC"/>
    <property type="match status" value="1"/>
</dbReference>
<evidence type="ECO:0000256" key="5">
    <source>
        <dbReference type="ARBA" id="ARBA00023163"/>
    </source>
</evidence>
<evidence type="ECO:0000313" key="9">
    <source>
        <dbReference type="EMBL" id="QAR33605.1"/>
    </source>
</evidence>
<feature type="modified residue" description="4-aspartylphosphate" evidence="6">
    <location>
        <position position="53"/>
    </location>
</feature>
<dbReference type="Gene3D" id="1.10.8.60">
    <property type="match status" value="1"/>
</dbReference>
<evidence type="ECO:0000256" key="1">
    <source>
        <dbReference type="ARBA" id="ARBA00022741"/>
    </source>
</evidence>
<dbReference type="PROSITE" id="PS50110">
    <property type="entry name" value="RESPONSE_REGULATORY"/>
    <property type="match status" value="1"/>
</dbReference>
<dbReference type="SUPFAM" id="SSF52540">
    <property type="entry name" value="P-loop containing nucleoside triphosphate hydrolases"/>
    <property type="match status" value="1"/>
</dbReference>
<feature type="domain" description="Sigma-54 factor interaction" evidence="7">
    <location>
        <begin position="137"/>
        <end position="366"/>
    </location>
</feature>
<dbReference type="Gene3D" id="3.40.50.300">
    <property type="entry name" value="P-loop containing nucleotide triphosphate hydrolases"/>
    <property type="match status" value="1"/>
</dbReference>
<gene>
    <name evidence="9" type="ORF">EP073_09390</name>
</gene>
<dbReference type="Gene3D" id="1.10.10.60">
    <property type="entry name" value="Homeodomain-like"/>
    <property type="match status" value="1"/>
</dbReference>
<dbReference type="InterPro" id="IPR001789">
    <property type="entry name" value="Sig_transdc_resp-reg_receiver"/>
</dbReference>
<protein>
    <submittedName>
        <fullName evidence="9">Sigma-54-dependent Fis family transcriptional regulator</fullName>
    </submittedName>
</protein>
<dbReference type="AlphaFoldDB" id="A0A3R5Y7I2"/>
<dbReference type="InterPro" id="IPR002078">
    <property type="entry name" value="Sigma_54_int"/>
</dbReference>